<dbReference type="InterPro" id="IPR058009">
    <property type="entry name" value="TTP_Phage_16"/>
</dbReference>
<sequence length="175" mass="18842">MLKLADGRTRVDITLTEPPGYSVGDDVLELTLAQLTDLIDTSEQINKPDYRLSATGSATVPDQPLEKEGTATTFGASNYEGSITVLRQLLATGQVDPAKDTVFTAIGEKGVLAYYLERIGPKATVPLALGDEGWIYEAISDDPQEPSDRNGYVKNLIKLGVQSRRRFKIVAAVGG</sequence>
<protein>
    <submittedName>
        <fullName evidence="1">Uncharacterized protein</fullName>
    </submittedName>
</protein>
<accession>A0ABW1X8B6</accession>
<proteinExistence type="predicted"/>
<comment type="caution">
    <text evidence="1">The sequence shown here is derived from an EMBL/GenBank/DDBJ whole genome shotgun (WGS) entry which is preliminary data.</text>
</comment>
<gene>
    <name evidence="1" type="ORF">ACFP71_07485</name>
</gene>
<organism evidence="1 2">
    <name type="scientific">Oerskovia paurometabola</name>
    <dbReference type="NCBI Taxonomy" id="162170"/>
    <lineage>
        <taxon>Bacteria</taxon>
        <taxon>Bacillati</taxon>
        <taxon>Actinomycetota</taxon>
        <taxon>Actinomycetes</taxon>
        <taxon>Micrococcales</taxon>
        <taxon>Cellulomonadaceae</taxon>
        <taxon>Oerskovia</taxon>
    </lineage>
</organism>
<evidence type="ECO:0000313" key="2">
    <source>
        <dbReference type="Proteomes" id="UP001596305"/>
    </source>
</evidence>
<reference evidence="2" key="1">
    <citation type="journal article" date="2019" name="Int. J. Syst. Evol. Microbiol.">
        <title>The Global Catalogue of Microorganisms (GCM) 10K type strain sequencing project: providing services to taxonomists for standard genome sequencing and annotation.</title>
        <authorList>
            <consortium name="The Broad Institute Genomics Platform"/>
            <consortium name="The Broad Institute Genome Sequencing Center for Infectious Disease"/>
            <person name="Wu L."/>
            <person name="Ma J."/>
        </authorList>
    </citation>
    <scope>NUCLEOTIDE SEQUENCE [LARGE SCALE GENOMIC DNA]</scope>
    <source>
        <strain evidence="2">CCUG 47105</strain>
    </source>
</reference>
<keyword evidence="2" id="KW-1185">Reference proteome</keyword>
<dbReference type="RefSeq" id="WP_204809352.1">
    <property type="nucleotide sequence ID" value="NZ_BAAAIY010000003.1"/>
</dbReference>
<dbReference type="Proteomes" id="UP001596305">
    <property type="component" value="Unassembled WGS sequence"/>
</dbReference>
<dbReference type="EMBL" id="JBHSTM010000004">
    <property type="protein sequence ID" value="MFC6424661.1"/>
    <property type="molecule type" value="Genomic_DNA"/>
</dbReference>
<dbReference type="Pfam" id="PF25595">
    <property type="entry name" value="Phage_TTP_16"/>
    <property type="match status" value="1"/>
</dbReference>
<evidence type="ECO:0000313" key="1">
    <source>
        <dbReference type="EMBL" id="MFC6424661.1"/>
    </source>
</evidence>
<name>A0ABW1X8B6_9CELL</name>